<accession>A0A344PGB3</accession>
<name>A0A344PGB3_9RHOB</name>
<dbReference type="KEGG" id="pars:DRW48_00720"/>
<keyword evidence="3" id="KW-1185">Reference proteome</keyword>
<dbReference type="GO" id="GO:0016740">
    <property type="term" value="F:transferase activity"/>
    <property type="evidence" value="ECO:0007669"/>
    <property type="project" value="UniProtKB-KW"/>
</dbReference>
<gene>
    <name evidence="2" type="ORF">DRW48_00720</name>
</gene>
<dbReference type="Proteomes" id="UP000252023">
    <property type="component" value="Chromosome"/>
</dbReference>
<evidence type="ECO:0000313" key="3">
    <source>
        <dbReference type="Proteomes" id="UP000252023"/>
    </source>
</evidence>
<dbReference type="AlphaFoldDB" id="A0A344PGB3"/>
<dbReference type="EMBL" id="CP030918">
    <property type="protein sequence ID" value="AXC48418.1"/>
    <property type="molecule type" value="Genomic_DNA"/>
</dbReference>
<evidence type="ECO:0000256" key="1">
    <source>
        <dbReference type="SAM" id="Phobius"/>
    </source>
</evidence>
<feature type="transmembrane region" description="Helical" evidence="1">
    <location>
        <begin position="34"/>
        <end position="53"/>
    </location>
</feature>
<proteinExistence type="predicted"/>
<dbReference type="InterPro" id="IPR043130">
    <property type="entry name" value="CDP-OH_PTrfase_TM_dom"/>
</dbReference>
<feature type="transmembrane region" description="Helical" evidence="1">
    <location>
        <begin position="60"/>
        <end position="87"/>
    </location>
</feature>
<dbReference type="Gene3D" id="1.20.120.1760">
    <property type="match status" value="1"/>
</dbReference>
<keyword evidence="2" id="KW-0808">Transferase</keyword>
<organism evidence="2 3">
    <name type="scientific">Paracoccus suum</name>
    <dbReference type="NCBI Taxonomy" id="2259340"/>
    <lineage>
        <taxon>Bacteria</taxon>
        <taxon>Pseudomonadati</taxon>
        <taxon>Pseudomonadota</taxon>
        <taxon>Alphaproteobacteria</taxon>
        <taxon>Rhodobacterales</taxon>
        <taxon>Paracoccaceae</taxon>
        <taxon>Paracoccus</taxon>
    </lineage>
</organism>
<evidence type="ECO:0000313" key="2">
    <source>
        <dbReference type="EMBL" id="AXC48418.1"/>
    </source>
</evidence>
<feature type="transmembrane region" description="Helical" evidence="1">
    <location>
        <begin position="181"/>
        <end position="202"/>
    </location>
</feature>
<protein>
    <submittedName>
        <fullName evidence="2">CDP-alcohol phosphatidyltransferase family protein</fullName>
    </submittedName>
</protein>
<keyword evidence="1" id="KW-0812">Transmembrane</keyword>
<dbReference type="RefSeq" id="WP_114074738.1">
    <property type="nucleotide sequence ID" value="NZ_CP030918.1"/>
</dbReference>
<sequence>MEGGRRPLKSRATGWAAALTRALARTSLTPNQISAAGVVAAALSGAAFMGHASTVGAARVALLILAAGFVQLRLLCNLLDGMVAVEAGRGSADGRFWNEFTDRLGDLLILGGVGFGIGQPALGFACVAAAFLTAYIRELGVTCGAPADFRGPMAKPHRMALITVAAIVAAFEPVWSGKGGLLQAALWLLLVGTVLTAVRRVVFIIGTLRRGAGGSDLY</sequence>
<keyword evidence="1" id="KW-0472">Membrane</keyword>
<feature type="transmembrane region" description="Helical" evidence="1">
    <location>
        <begin position="107"/>
        <end position="136"/>
    </location>
</feature>
<dbReference type="OrthoDB" id="1034332at2"/>
<reference evidence="3" key="1">
    <citation type="submission" date="2018-07" db="EMBL/GenBank/DDBJ databases">
        <title>Genome sequencing of Paracoccus sp. SC2-6.</title>
        <authorList>
            <person name="Heo J."/>
            <person name="Kim S.-J."/>
            <person name="Kwon S.-W."/>
        </authorList>
    </citation>
    <scope>NUCLEOTIDE SEQUENCE [LARGE SCALE GENOMIC DNA]</scope>
    <source>
        <strain evidence="3">SC2-6</strain>
    </source>
</reference>
<keyword evidence="1" id="KW-1133">Transmembrane helix</keyword>
<feature type="transmembrane region" description="Helical" evidence="1">
    <location>
        <begin position="157"/>
        <end position="175"/>
    </location>
</feature>